<gene>
    <name evidence="9" type="ORF">AKJ61_00355</name>
</gene>
<dbReference type="InterPro" id="IPR004838">
    <property type="entry name" value="NHTrfase_class1_PyrdxlP-BS"/>
</dbReference>
<evidence type="ECO:0000256" key="4">
    <source>
        <dbReference type="ARBA" id="ARBA00022576"/>
    </source>
</evidence>
<dbReference type="SUPFAM" id="SSF53383">
    <property type="entry name" value="PLP-dependent transferases"/>
    <property type="match status" value="1"/>
</dbReference>
<dbReference type="AlphaFoldDB" id="A0A133U8M6"/>
<comment type="similarity">
    <text evidence="2 7">Belongs to the class-I pyridoxal-phosphate-dependent aminotransferase family.</text>
</comment>
<dbReference type="Gene3D" id="3.40.640.10">
    <property type="entry name" value="Type I PLP-dependent aspartate aminotransferase-like (Major domain)"/>
    <property type="match status" value="1"/>
</dbReference>
<dbReference type="InterPro" id="IPR015422">
    <property type="entry name" value="PyrdxlP-dep_Trfase_small"/>
</dbReference>
<dbReference type="GO" id="GO:0030170">
    <property type="term" value="F:pyridoxal phosphate binding"/>
    <property type="evidence" value="ECO:0007669"/>
    <property type="project" value="InterPro"/>
</dbReference>
<dbReference type="CDD" id="cd00609">
    <property type="entry name" value="AAT_like"/>
    <property type="match status" value="1"/>
</dbReference>
<accession>A0A133U8M6</accession>
<keyword evidence="10" id="KW-1185">Reference proteome</keyword>
<proteinExistence type="inferred from homology"/>
<dbReference type="PROSITE" id="PS00105">
    <property type="entry name" value="AA_TRANSFER_CLASS_1"/>
    <property type="match status" value="1"/>
</dbReference>
<dbReference type="InterPro" id="IPR004839">
    <property type="entry name" value="Aminotransferase_I/II_large"/>
</dbReference>
<dbReference type="Gene3D" id="3.90.1150.10">
    <property type="entry name" value="Aspartate Aminotransferase, domain 1"/>
    <property type="match status" value="1"/>
</dbReference>
<comment type="caution">
    <text evidence="9">The sequence shown here is derived from an EMBL/GenBank/DDBJ whole genome shotgun (WGS) entry which is preliminary data.</text>
</comment>
<evidence type="ECO:0000259" key="8">
    <source>
        <dbReference type="Pfam" id="PF00155"/>
    </source>
</evidence>
<dbReference type="GO" id="GO:0006520">
    <property type="term" value="P:amino acid metabolic process"/>
    <property type="evidence" value="ECO:0007669"/>
    <property type="project" value="InterPro"/>
</dbReference>
<evidence type="ECO:0000256" key="6">
    <source>
        <dbReference type="ARBA" id="ARBA00022898"/>
    </source>
</evidence>
<keyword evidence="5 7" id="KW-0808">Transferase</keyword>
<evidence type="ECO:0000256" key="2">
    <source>
        <dbReference type="ARBA" id="ARBA00007441"/>
    </source>
</evidence>
<evidence type="ECO:0000313" key="9">
    <source>
        <dbReference type="EMBL" id="KXA90529.1"/>
    </source>
</evidence>
<keyword evidence="4 7" id="KW-0032">Aminotransferase</keyword>
<evidence type="ECO:0000256" key="7">
    <source>
        <dbReference type="RuleBase" id="RU000481"/>
    </source>
</evidence>
<organism evidence="9 10">
    <name type="scientific">candidate division MSBL1 archaeon SCGC-AAA259B11</name>
    <dbReference type="NCBI Taxonomy" id="1698260"/>
    <lineage>
        <taxon>Archaea</taxon>
        <taxon>Methanobacteriati</taxon>
        <taxon>Methanobacteriota</taxon>
        <taxon>candidate division MSBL1</taxon>
    </lineage>
</organism>
<evidence type="ECO:0000313" key="10">
    <source>
        <dbReference type="Proteomes" id="UP000070184"/>
    </source>
</evidence>
<name>A0A133U8M6_9EURY</name>
<keyword evidence="6" id="KW-0663">Pyridoxal phosphate</keyword>
<dbReference type="FunFam" id="3.40.640.10:FF:000033">
    <property type="entry name" value="Aspartate aminotransferase"/>
    <property type="match status" value="1"/>
</dbReference>
<dbReference type="Pfam" id="PF00155">
    <property type="entry name" value="Aminotran_1_2"/>
    <property type="match status" value="1"/>
</dbReference>
<reference evidence="9 10" key="1">
    <citation type="journal article" date="2016" name="Sci. Rep.">
        <title>Metabolic traits of an uncultured archaeal lineage -MSBL1- from brine pools of the Red Sea.</title>
        <authorList>
            <person name="Mwirichia R."/>
            <person name="Alam I."/>
            <person name="Rashid M."/>
            <person name="Vinu M."/>
            <person name="Ba-Alawi W."/>
            <person name="Anthony Kamau A."/>
            <person name="Kamanda Ngugi D."/>
            <person name="Goker M."/>
            <person name="Klenk H.P."/>
            <person name="Bajic V."/>
            <person name="Stingl U."/>
        </authorList>
    </citation>
    <scope>NUCLEOTIDE SEQUENCE [LARGE SCALE GENOMIC DNA]</scope>
    <source>
        <strain evidence="9">SCGC-AAA259B11</strain>
    </source>
</reference>
<protein>
    <recommendedName>
        <fullName evidence="7">Aminotransferase</fullName>
        <ecNumber evidence="7">2.6.1.-</ecNumber>
    </recommendedName>
</protein>
<dbReference type="PANTHER" id="PTHR46383">
    <property type="entry name" value="ASPARTATE AMINOTRANSFERASE"/>
    <property type="match status" value="1"/>
</dbReference>
<evidence type="ECO:0000256" key="1">
    <source>
        <dbReference type="ARBA" id="ARBA00001933"/>
    </source>
</evidence>
<dbReference type="PATRIC" id="fig|1698260.3.peg.322"/>
<dbReference type="InterPro" id="IPR050596">
    <property type="entry name" value="AspAT/PAT-like"/>
</dbReference>
<dbReference type="InterPro" id="IPR015421">
    <property type="entry name" value="PyrdxlP-dep_Trfase_major"/>
</dbReference>
<dbReference type="InterPro" id="IPR015424">
    <property type="entry name" value="PyrdxlP-dep_Trfase"/>
</dbReference>
<dbReference type="GO" id="GO:0008483">
    <property type="term" value="F:transaminase activity"/>
    <property type="evidence" value="ECO:0007669"/>
    <property type="project" value="UniProtKB-KW"/>
</dbReference>
<evidence type="ECO:0000256" key="5">
    <source>
        <dbReference type="ARBA" id="ARBA00022679"/>
    </source>
</evidence>
<sequence length="385" mass="43580">MSIHDSLCEISSSGIRELFDLAQDIEDVVSFGIGEPDFDTPEFIKKAAKRALDEGHTHYTPNIGRDDLREEIVKKLKQENNVETDKENVMITIGANQAFILSLSSFVKDGDEVLIPSPGFVSYGPCVKFSGGTPVEYPLKGENNFRPKIEDLEELTTEDTRAIFLNTPSNPTGYIIRRKELEKIADYLIENDLIALVDEVYENIVYENRHTSLASLNGMSNHVITINSFSKTYAMTGWRLGYVVAPEDKIDPMVKLQMFTCACPPNFTQKAAADIMNTEKAEKAVEKMVEAYRKRRDLLCDRIKEIPEMRLKKPEGAFYAFPNIEKTGMNSKELSRRLIEDAKVVCVPGESFGKYGENHLRLSYATGRETINEGMNRLENFFKKV</sequence>
<dbReference type="PANTHER" id="PTHR46383:SF3">
    <property type="entry name" value="ASPARTATE AMINOTRANSFERASE-RELATED"/>
    <property type="match status" value="1"/>
</dbReference>
<dbReference type="Proteomes" id="UP000070184">
    <property type="component" value="Unassembled WGS sequence"/>
</dbReference>
<comment type="subunit">
    <text evidence="3">Homodimer.</text>
</comment>
<dbReference type="EC" id="2.6.1.-" evidence="7"/>
<comment type="cofactor">
    <cofactor evidence="1 7">
        <name>pyridoxal 5'-phosphate</name>
        <dbReference type="ChEBI" id="CHEBI:597326"/>
    </cofactor>
</comment>
<dbReference type="EMBL" id="LHXK01000003">
    <property type="protein sequence ID" value="KXA90529.1"/>
    <property type="molecule type" value="Genomic_DNA"/>
</dbReference>
<evidence type="ECO:0000256" key="3">
    <source>
        <dbReference type="ARBA" id="ARBA00011738"/>
    </source>
</evidence>
<feature type="domain" description="Aminotransferase class I/classII large" evidence="8">
    <location>
        <begin position="27"/>
        <end position="377"/>
    </location>
</feature>